<reference evidence="2 3" key="1">
    <citation type="journal article" date="2017" name="Curr. Biol.">
        <title>Genome architecture and evolution of a unichromosomal asexual nematode.</title>
        <authorList>
            <person name="Fradin H."/>
            <person name="Zegar C."/>
            <person name="Gutwein M."/>
            <person name="Lucas J."/>
            <person name="Kovtun M."/>
            <person name="Corcoran D."/>
            <person name="Baugh L.R."/>
            <person name="Kiontke K."/>
            <person name="Gunsalus K."/>
            <person name="Fitch D.H."/>
            <person name="Piano F."/>
        </authorList>
    </citation>
    <scope>NUCLEOTIDE SEQUENCE [LARGE SCALE GENOMIC DNA]</scope>
    <source>
        <strain evidence="2">PF1309</strain>
    </source>
</reference>
<feature type="region of interest" description="Disordered" evidence="1">
    <location>
        <begin position="20"/>
        <end position="108"/>
    </location>
</feature>
<feature type="compositionally biased region" description="Acidic residues" evidence="1">
    <location>
        <begin position="45"/>
        <end position="54"/>
    </location>
</feature>
<feature type="compositionally biased region" description="Basic and acidic residues" evidence="1">
    <location>
        <begin position="94"/>
        <end position="108"/>
    </location>
</feature>
<feature type="compositionally biased region" description="Basic and acidic residues" evidence="1">
    <location>
        <begin position="20"/>
        <end position="44"/>
    </location>
</feature>
<name>A0A2A2M3K1_9BILA</name>
<dbReference type="AlphaFoldDB" id="A0A2A2M3K1"/>
<accession>A0A2A2M3K1</accession>
<organism evidence="2 3">
    <name type="scientific">Diploscapter pachys</name>
    <dbReference type="NCBI Taxonomy" id="2018661"/>
    <lineage>
        <taxon>Eukaryota</taxon>
        <taxon>Metazoa</taxon>
        <taxon>Ecdysozoa</taxon>
        <taxon>Nematoda</taxon>
        <taxon>Chromadorea</taxon>
        <taxon>Rhabditida</taxon>
        <taxon>Rhabditina</taxon>
        <taxon>Rhabditomorpha</taxon>
        <taxon>Rhabditoidea</taxon>
        <taxon>Rhabditidae</taxon>
        <taxon>Diploscapter</taxon>
    </lineage>
</organism>
<comment type="caution">
    <text evidence="2">The sequence shown here is derived from an EMBL/GenBank/DDBJ whole genome shotgun (WGS) entry which is preliminary data.</text>
</comment>
<evidence type="ECO:0000313" key="3">
    <source>
        <dbReference type="Proteomes" id="UP000218231"/>
    </source>
</evidence>
<dbReference type="EMBL" id="LIAE01005992">
    <property type="protein sequence ID" value="PAV92807.1"/>
    <property type="molecule type" value="Genomic_DNA"/>
</dbReference>
<feature type="compositionally biased region" description="Basic and acidic residues" evidence="1">
    <location>
        <begin position="155"/>
        <end position="165"/>
    </location>
</feature>
<sequence>MRRRRSRRILRRISRRCCHAAEHEADAEDEARQRQRRPGERCEDVDREQDVDDAERDHQPASALEACAEADFHRAADAEPHADQQRQRQRARHRIEGHQHTDDQRQQAKADCIAAPFVLAHHARRERDDTGGDEEGANDQGGGIGGGEGIEEREDAERQRQHAISEDPGPAGPGGGGCKRIGKGARVGHGDVSSLWARNEVIHRWFRPFRAGRLFESGRSR</sequence>
<feature type="compositionally biased region" description="Gly residues" evidence="1">
    <location>
        <begin position="139"/>
        <end position="148"/>
    </location>
</feature>
<feature type="compositionally biased region" description="Basic and acidic residues" evidence="1">
    <location>
        <begin position="70"/>
        <end position="86"/>
    </location>
</feature>
<feature type="region of interest" description="Disordered" evidence="1">
    <location>
        <begin position="124"/>
        <end position="192"/>
    </location>
</feature>
<keyword evidence="3" id="KW-1185">Reference proteome</keyword>
<evidence type="ECO:0000313" key="2">
    <source>
        <dbReference type="EMBL" id="PAV92807.1"/>
    </source>
</evidence>
<proteinExistence type="predicted"/>
<gene>
    <name evidence="2" type="ORF">WR25_06482</name>
</gene>
<dbReference type="Proteomes" id="UP000218231">
    <property type="component" value="Unassembled WGS sequence"/>
</dbReference>
<evidence type="ECO:0000256" key="1">
    <source>
        <dbReference type="SAM" id="MobiDB-lite"/>
    </source>
</evidence>
<protein>
    <submittedName>
        <fullName evidence="2">Uncharacterized protein</fullName>
    </submittedName>
</protein>